<name>A0ABV9F9G2_9BACL</name>
<protein>
    <submittedName>
        <fullName evidence="1">Uncharacterized protein</fullName>
    </submittedName>
</protein>
<dbReference type="Proteomes" id="UP001596028">
    <property type="component" value="Unassembled WGS sequence"/>
</dbReference>
<dbReference type="RefSeq" id="WP_378091358.1">
    <property type="nucleotide sequence ID" value="NZ_JBHSEP010000001.1"/>
</dbReference>
<accession>A0ABV9F9G2</accession>
<reference evidence="2" key="1">
    <citation type="journal article" date="2019" name="Int. J. Syst. Evol. Microbiol.">
        <title>The Global Catalogue of Microorganisms (GCM) 10K type strain sequencing project: providing services to taxonomists for standard genome sequencing and annotation.</title>
        <authorList>
            <consortium name="The Broad Institute Genomics Platform"/>
            <consortium name="The Broad Institute Genome Sequencing Center for Infectious Disease"/>
            <person name="Wu L."/>
            <person name="Ma J."/>
        </authorList>
    </citation>
    <scope>NUCLEOTIDE SEQUENCE [LARGE SCALE GENOMIC DNA]</scope>
    <source>
        <strain evidence="2">CCUG 49571</strain>
    </source>
</reference>
<dbReference type="EMBL" id="JBHSEP010000001">
    <property type="protein sequence ID" value="MFC4596829.1"/>
    <property type="molecule type" value="Genomic_DNA"/>
</dbReference>
<proteinExistence type="predicted"/>
<evidence type="ECO:0000313" key="2">
    <source>
        <dbReference type="Proteomes" id="UP001596028"/>
    </source>
</evidence>
<evidence type="ECO:0000313" key="1">
    <source>
        <dbReference type="EMBL" id="MFC4596829.1"/>
    </source>
</evidence>
<comment type="caution">
    <text evidence="1">The sequence shown here is derived from an EMBL/GenBank/DDBJ whole genome shotgun (WGS) entry which is preliminary data.</text>
</comment>
<gene>
    <name evidence="1" type="ORF">ACFO3S_01145</name>
</gene>
<keyword evidence="2" id="KW-1185">Reference proteome</keyword>
<sequence length="302" mass="33068">MAQSRTAKSGKEQVEAYLARLEHPLKPDIEAVRRFVLEADDRLTSHVLRPNRKSLHWRKAVPMFIPIRKKAVTALLGLMAASWLAASCSGGNSGEDGIALREIASHPLESAASAGQIAEEAAWESPNGGVTPEEDSITELGVNNESAESPNGVYLAEAYGVNKTIAAGGLYPAEGVRLVRKASGEAIWSTAGYYSHSFRWSEDSRYVAVSYMARVWGGTLVVDARDGVEISLPGLEEIRGQWEGDATAHEVRADPYFQAEEWLDDRRLRVSFEWTGEDDEPYVGDYVYDVSAGKLLEIRPAA</sequence>
<organism evidence="1 2">
    <name type="scientific">Cohnella hongkongensis</name>
    <dbReference type="NCBI Taxonomy" id="178337"/>
    <lineage>
        <taxon>Bacteria</taxon>
        <taxon>Bacillati</taxon>
        <taxon>Bacillota</taxon>
        <taxon>Bacilli</taxon>
        <taxon>Bacillales</taxon>
        <taxon>Paenibacillaceae</taxon>
        <taxon>Cohnella</taxon>
    </lineage>
</organism>